<proteinExistence type="predicted"/>
<protein>
    <submittedName>
        <fullName evidence="1">Uncharacterized protein</fullName>
    </submittedName>
</protein>
<dbReference type="EMBL" id="CP039353">
    <property type="protein sequence ID" value="QCE08628.1"/>
    <property type="molecule type" value="Genomic_DNA"/>
</dbReference>
<accession>A0A4D6N5Q5</accession>
<name>A0A4D6N5Q5_VIGUN</name>
<organism evidence="1 2">
    <name type="scientific">Vigna unguiculata</name>
    <name type="common">Cowpea</name>
    <dbReference type="NCBI Taxonomy" id="3917"/>
    <lineage>
        <taxon>Eukaryota</taxon>
        <taxon>Viridiplantae</taxon>
        <taxon>Streptophyta</taxon>
        <taxon>Embryophyta</taxon>
        <taxon>Tracheophyta</taxon>
        <taxon>Spermatophyta</taxon>
        <taxon>Magnoliopsida</taxon>
        <taxon>eudicotyledons</taxon>
        <taxon>Gunneridae</taxon>
        <taxon>Pentapetalae</taxon>
        <taxon>rosids</taxon>
        <taxon>fabids</taxon>
        <taxon>Fabales</taxon>
        <taxon>Fabaceae</taxon>
        <taxon>Papilionoideae</taxon>
        <taxon>50 kb inversion clade</taxon>
        <taxon>NPAAA clade</taxon>
        <taxon>indigoferoid/millettioid clade</taxon>
        <taxon>Phaseoleae</taxon>
        <taxon>Vigna</taxon>
    </lineage>
</organism>
<reference evidence="1 2" key="1">
    <citation type="submission" date="2019-04" db="EMBL/GenBank/DDBJ databases">
        <title>An improved genome assembly and genetic linkage map for asparagus bean, Vigna unguiculata ssp. sesquipedialis.</title>
        <authorList>
            <person name="Xia Q."/>
            <person name="Zhang R."/>
            <person name="Dong Y."/>
        </authorList>
    </citation>
    <scope>NUCLEOTIDE SEQUENCE [LARGE SCALE GENOMIC DNA]</scope>
    <source>
        <tissue evidence="1">Leaf</tissue>
    </source>
</reference>
<evidence type="ECO:0000313" key="1">
    <source>
        <dbReference type="EMBL" id="QCE08628.1"/>
    </source>
</evidence>
<dbReference type="AlphaFoldDB" id="A0A4D6N5Q5"/>
<dbReference type="Proteomes" id="UP000501690">
    <property type="component" value="Linkage Group LG9"/>
</dbReference>
<gene>
    <name evidence="1" type="ORF">DEO72_LG9g3657</name>
</gene>
<evidence type="ECO:0000313" key="2">
    <source>
        <dbReference type="Proteomes" id="UP000501690"/>
    </source>
</evidence>
<keyword evidence="2" id="KW-1185">Reference proteome</keyword>
<sequence>MQTKSRKFGVTNRILRLRFDFEGSKKEGKLSRQFKNGTQLATEREKRDSHANQIEKVWSNKPYPAAALRFRSECL</sequence>